<evidence type="ECO:0000313" key="2">
    <source>
        <dbReference type="EMBL" id="MFC3762313.1"/>
    </source>
</evidence>
<evidence type="ECO:0000256" key="1">
    <source>
        <dbReference type="SAM" id="Phobius"/>
    </source>
</evidence>
<keyword evidence="3" id="KW-1185">Reference proteome</keyword>
<dbReference type="Proteomes" id="UP001595699">
    <property type="component" value="Unassembled WGS sequence"/>
</dbReference>
<keyword evidence="1" id="KW-1133">Transmembrane helix</keyword>
<proteinExistence type="predicted"/>
<keyword evidence="1" id="KW-0472">Membrane</keyword>
<feature type="transmembrane region" description="Helical" evidence="1">
    <location>
        <begin position="37"/>
        <end position="57"/>
    </location>
</feature>
<protein>
    <submittedName>
        <fullName evidence="2">Uncharacterized protein</fullName>
    </submittedName>
</protein>
<comment type="caution">
    <text evidence="2">The sequence shown here is derived from an EMBL/GenBank/DDBJ whole genome shotgun (WGS) entry which is preliminary data.</text>
</comment>
<reference evidence="3" key="1">
    <citation type="journal article" date="2019" name="Int. J. Syst. Evol. Microbiol.">
        <title>The Global Catalogue of Microorganisms (GCM) 10K type strain sequencing project: providing services to taxonomists for standard genome sequencing and annotation.</title>
        <authorList>
            <consortium name="The Broad Institute Genomics Platform"/>
            <consortium name="The Broad Institute Genome Sequencing Center for Infectious Disease"/>
            <person name="Wu L."/>
            <person name="Ma J."/>
        </authorList>
    </citation>
    <scope>NUCLEOTIDE SEQUENCE [LARGE SCALE GENOMIC DNA]</scope>
    <source>
        <strain evidence="3">CGMCC 4.7241</strain>
    </source>
</reference>
<keyword evidence="1" id="KW-0812">Transmembrane</keyword>
<dbReference type="RefSeq" id="WP_239553839.1">
    <property type="nucleotide sequence ID" value="NZ_JAFBCM010000001.1"/>
</dbReference>
<name>A0ABV7YAZ1_9ACTN</name>
<gene>
    <name evidence="2" type="ORF">ACFOUW_15835</name>
</gene>
<evidence type="ECO:0000313" key="3">
    <source>
        <dbReference type="Proteomes" id="UP001595699"/>
    </source>
</evidence>
<accession>A0ABV7YAZ1</accession>
<dbReference type="EMBL" id="JBHRZH010000013">
    <property type="protein sequence ID" value="MFC3762313.1"/>
    <property type="molecule type" value="Genomic_DNA"/>
</dbReference>
<organism evidence="2 3">
    <name type="scientific">Tenggerimyces flavus</name>
    <dbReference type="NCBI Taxonomy" id="1708749"/>
    <lineage>
        <taxon>Bacteria</taxon>
        <taxon>Bacillati</taxon>
        <taxon>Actinomycetota</taxon>
        <taxon>Actinomycetes</taxon>
        <taxon>Propionibacteriales</taxon>
        <taxon>Nocardioidaceae</taxon>
        <taxon>Tenggerimyces</taxon>
    </lineage>
</organism>
<sequence>MPENEEDPGANTQMFQAFVAKGDAETAQPTGTNRTPLLIGGIVVGVLVIALIVWLLVR</sequence>